<evidence type="ECO:0000313" key="1">
    <source>
        <dbReference type="EMBL" id="KEI71248.1"/>
    </source>
</evidence>
<sequence>MPNVVGDPGSLINTNSVESLIFPNTSTSSVTTPVDIRTFGRKIDIVNVVEFKNLSLSESSIEPFPSFDQDIGVSNTVQSQYQAQAQLPEYPGVTETLDYDLACSRPVQNLSRTVNNESLCNNPHHLVGIEEESIIKIIGADHLCKGDVLVKTRGSKNQYPLLSLTVEIGSDNETVVELVTAPLTLEEHCDYQTEDLLSIAKEILSSPEGGHDISLRQFAGKFNQHLLMIEHPLMADLLMTFADPSESLRESHTKYGVPAAGATGITRRLVSLRVPQRPDRGEAHWYRQSNFSFNWDNIRRFHGLFPEGWLPDGEHADVKYPMLACRNQRWGYATNIAKSLSKLIDPDDRQTSLLPFLIHWMTRILSVQNQIVTKQEAIFKGRLINPIRYIALSVRVSFHQEIFEILSDQDIDVFYQWLSKPRRDATFLSNTIMSHASKIHPDSAFKSEELFYFFCDFVCAHSSDIVECIKLRKQEGRRQVHLAETANAYIELSDGSKNTLPSTSATVLERIIRDRNRFFYFVKPVRIIDGKPFVVLEYRTHIGHSSNDDDYIPFNYRSKVLCGFRDSIEQNFLEKLWA</sequence>
<comment type="caution">
    <text evidence="1">The sequence shown here is derived from an EMBL/GenBank/DDBJ whole genome shotgun (WGS) entry which is preliminary data.</text>
</comment>
<evidence type="ECO:0000313" key="2">
    <source>
        <dbReference type="Proteomes" id="UP000027997"/>
    </source>
</evidence>
<dbReference type="EMBL" id="JOJP01000001">
    <property type="protein sequence ID" value="KEI71248.1"/>
    <property type="molecule type" value="Genomic_DNA"/>
</dbReference>
<keyword evidence="2" id="KW-1185">Reference proteome</keyword>
<dbReference type="AlphaFoldDB" id="A0A081KAS2"/>
<proteinExistence type="predicted"/>
<gene>
    <name evidence="1" type="ORF">GV64_11285</name>
</gene>
<protein>
    <submittedName>
        <fullName evidence="1">Uncharacterized protein</fullName>
    </submittedName>
</protein>
<organism evidence="1 2">
    <name type="scientific">Endozoicomonas elysicola</name>
    <dbReference type="NCBI Taxonomy" id="305900"/>
    <lineage>
        <taxon>Bacteria</taxon>
        <taxon>Pseudomonadati</taxon>
        <taxon>Pseudomonadota</taxon>
        <taxon>Gammaproteobacteria</taxon>
        <taxon>Oceanospirillales</taxon>
        <taxon>Endozoicomonadaceae</taxon>
        <taxon>Endozoicomonas</taxon>
    </lineage>
</organism>
<name>A0A081KAS2_9GAMM</name>
<dbReference type="RefSeq" id="WP_020582817.1">
    <property type="nucleotide sequence ID" value="NZ_JOJP01000001.1"/>
</dbReference>
<accession>A0A081KAS2</accession>
<dbReference type="Proteomes" id="UP000027997">
    <property type="component" value="Unassembled WGS sequence"/>
</dbReference>
<reference evidence="1 2" key="1">
    <citation type="submission" date="2014-06" db="EMBL/GenBank/DDBJ databases">
        <title>Whole Genome Sequences of Three Symbiotic Endozoicomonas Bacteria.</title>
        <authorList>
            <person name="Neave M.J."/>
            <person name="Apprill A."/>
            <person name="Voolstra C.R."/>
        </authorList>
    </citation>
    <scope>NUCLEOTIDE SEQUENCE [LARGE SCALE GENOMIC DNA]</scope>
    <source>
        <strain evidence="1 2">DSM 22380</strain>
    </source>
</reference>